<dbReference type="InterPro" id="IPR018253">
    <property type="entry name" value="DnaJ_domain_CS"/>
</dbReference>
<dbReference type="PRINTS" id="PR00625">
    <property type="entry name" value="JDOMAIN"/>
</dbReference>
<sequence length="254" mass="28602">MAAPIEDEDPFPRNDDFYSLLNARKEASQDELKASYRRVCMIYHPDKHQDPTKKIEAEKLFSKVQKAYEVLSNPQSRAIYDIYGVKGLEAGWELVERTRTPAEIQEEYERLQRERQERRLNQRTNPRGSVTVGIDATELFDHYGEYEDEFGSTPTIEVSHMSINQSVEAPLTVTETGTLAGNLQTQNGTGGGQITASLRRVLSSKGWAEFEFGAGNGPRIGIKGFRNITRRSFGTVYANLQILPNGAIRPSLNT</sequence>
<dbReference type="PROSITE" id="PS00636">
    <property type="entry name" value="DNAJ_1"/>
    <property type="match status" value="1"/>
</dbReference>
<accession>A0ABM0GQU1</accession>
<keyword evidence="2" id="KW-1185">Reference proteome</keyword>
<gene>
    <name evidence="3" type="primary">LOC100366914</name>
</gene>
<dbReference type="InterPro" id="IPR055225">
    <property type="entry name" value="DNAJC11-like_beta-barrel"/>
</dbReference>
<dbReference type="SUPFAM" id="SSF46565">
    <property type="entry name" value="Chaperone J-domain"/>
    <property type="match status" value="1"/>
</dbReference>
<protein>
    <submittedName>
        <fullName evidence="3">DnaJ homolog subfamily C member 11-like</fullName>
    </submittedName>
</protein>
<dbReference type="Gene3D" id="1.10.287.110">
    <property type="entry name" value="DnaJ domain"/>
    <property type="match status" value="1"/>
</dbReference>
<dbReference type="PROSITE" id="PS50076">
    <property type="entry name" value="DNAJ_2"/>
    <property type="match status" value="1"/>
</dbReference>
<proteinExistence type="predicted"/>
<dbReference type="Pfam" id="PF00226">
    <property type="entry name" value="DnaJ"/>
    <property type="match status" value="1"/>
</dbReference>
<feature type="domain" description="J" evidence="1">
    <location>
        <begin position="16"/>
        <end position="84"/>
    </location>
</feature>
<evidence type="ECO:0000313" key="2">
    <source>
        <dbReference type="Proteomes" id="UP000694865"/>
    </source>
</evidence>
<feature type="non-terminal residue" evidence="3">
    <location>
        <position position="254"/>
    </location>
</feature>
<dbReference type="RefSeq" id="XP_002735275.1">
    <property type="nucleotide sequence ID" value="XM_002735229.2"/>
</dbReference>
<dbReference type="InterPro" id="IPR036869">
    <property type="entry name" value="J_dom_sf"/>
</dbReference>
<evidence type="ECO:0000313" key="3">
    <source>
        <dbReference type="RefSeq" id="XP_002735275.1"/>
    </source>
</evidence>
<name>A0ABM0GQU1_SACKO</name>
<dbReference type="InterPro" id="IPR052243">
    <property type="entry name" value="Mito_inner_membrane_organizer"/>
</dbReference>
<dbReference type="Pfam" id="PF22774">
    <property type="entry name" value="DNAJC11_beta-barrel"/>
    <property type="match status" value="1"/>
</dbReference>
<dbReference type="PANTHER" id="PTHR44157">
    <property type="entry name" value="DNAJ HOMOLOG SUBFAMILY C MEMBER 11"/>
    <property type="match status" value="1"/>
</dbReference>
<dbReference type="Proteomes" id="UP000694865">
    <property type="component" value="Unplaced"/>
</dbReference>
<organism evidence="2 3">
    <name type="scientific">Saccoglossus kowalevskii</name>
    <name type="common">Acorn worm</name>
    <dbReference type="NCBI Taxonomy" id="10224"/>
    <lineage>
        <taxon>Eukaryota</taxon>
        <taxon>Metazoa</taxon>
        <taxon>Hemichordata</taxon>
        <taxon>Enteropneusta</taxon>
        <taxon>Harrimaniidae</taxon>
        <taxon>Saccoglossus</taxon>
    </lineage>
</organism>
<dbReference type="GeneID" id="100366914"/>
<evidence type="ECO:0000259" key="1">
    <source>
        <dbReference type="PROSITE" id="PS50076"/>
    </source>
</evidence>
<dbReference type="InterPro" id="IPR001623">
    <property type="entry name" value="DnaJ_domain"/>
</dbReference>
<dbReference type="SMART" id="SM00271">
    <property type="entry name" value="DnaJ"/>
    <property type="match status" value="1"/>
</dbReference>
<dbReference type="CDD" id="cd06257">
    <property type="entry name" value="DnaJ"/>
    <property type="match status" value="1"/>
</dbReference>
<reference evidence="3" key="1">
    <citation type="submission" date="2025-08" db="UniProtKB">
        <authorList>
            <consortium name="RefSeq"/>
        </authorList>
    </citation>
    <scope>IDENTIFICATION</scope>
    <source>
        <tissue evidence="3">Testes</tissue>
    </source>
</reference>
<dbReference type="PANTHER" id="PTHR44157:SF1">
    <property type="entry name" value="DNAJ HOMOLOG SUBFAMILY C MEMBER 11"/>
    <property type="match status" value="1"/>
</dbReference>